<dbReference type="NCBIfam" id="TIGR01221">
    <property type="entry name" value="rmlC"/>
    <property type="match status" value="1"/>
</dbReference>
<dbReference type="GO" id="GO:0005829">
    <property type="term" value="C:cytosol"/>
    <property type="evidence" value="ECO:0007669"/>
    <property type="project" value="TreeGrafter"/>
</dbReference>
<evidence type="ECO:0000313" key="4">
    <source>
        <dbReference type="EMBL" id="CEO88413.1"/>
    </source>
</evidence>
<comment type="catalytic activity">
    <reaction evidence="3">
        <text>dTDP-4-dehydro-6-deoxy-alpha-D-glucose = dTDP-4-dehydro-beta-L-rhamnose</text>
        <dbReference type="Rhea" id="RHEA:16969"/>
        <dbReference type="ChEBI" id="CHEBI:57649"/>
        <dbReference type="ChEBI" id="CHEBI:62830"/>
        <dbReference type="EC" id="5.1.3.13"/>
    </reaction>
</comment>
<comment type="pathway">
    <text evidence="3">Carbohydrate biosynthesis; dTDP-L-rhamnose biosynthesis.</text>
</comment>
<comment type="function">
    <text evidence="3">Catalyzes the epimerization of the C3' and C5'positions of dTDP-6-deoxy-D-xylo-4-hexulose, forming dTDP-6-deoxy-L-lyxo-4-hexulose.</text>
</comment>
<feature type="site" description="Participates in a stacking interaction with the thymidine ring of dTDP-4-oxo-6-deoxyglucose" evidence="2">
    <location>
        <position position="138"/>
    </location>
</feature>
<proteinExistence type="inferred from homology"/>
<gene>
    <name evidence="4" type="primary">rmlC</name>
    <name evidence="4" type="ORF">SSCH_1830009</name>
</gene>
<dbReference type="RefSeq" id="WP_044664576.1">
    <property type="nucleotide sequence ID" value="NZ_CDRZ01000094.1"/>
</dbReference>
<dbReference type="GO" id="GO:0008830">
    <property type="term" value="F:dTDP-4-dehydrorhamnose 3,5-epimerase activity"/>
    <property type="evidence" value="ECO:0007669"/>
    <property type="project" value="UniProtKB-UniRule"/>
</dbReference>
<reference evidence="5" key="1">
    <citation type="submission" date="2015-01" db="EMBL/GenBank/DDBJ databases">
        <authorList>
            <person name="Manzoor Shahid"/>
            <person name="Zubair Saima"/>
        </authorList>
    </citation>
    <scope>NUCLEOTIDE SEQUENCE [LARGE SCALE GENOMIC DNA]</scope>
    <source>
        <strain evidence="5">Sp3</strain>
    </source>
</reference>
<dbReference type="EMBL" id="CDRZ01000094">
    <property type="protein sequence ID" value="CEO88413.1"/>
    <property type="molecule type" value="Genomic_DNA"/>
</dbReference>
<protein>
    <recommendedName>
        <fullName evidence="3">dTDP-4-dehydrorhamnose 3,5-epimerase</fullName>
        <ecNumber evidence="3">5.1.3.13</ecNumber>
    </recommendedName>
    <alternativeName>
        <fullName evidence="3">Thymidine diphospho-4-keto-rhamnose 3,5-epimerase</fullName>
    </alternativeName>
</protein>
<dbReference type="CDD" id="cd00438">
    <property type="entry name" value="cupin_RmlC"/>
    <property type="match status" value="1"/>
</dbReference>
<comment type="similarity">
    <text evidence="3">Belongs to the dTDP-4-dehydrorhamnose 3,5-epimerase family.</text>
</comment>
<comment type="subunit">
    <text evidence="3">Homodimer.</text>
</comment>
<organism evidence="4 5">
    <name type="scientific">Syntrophaceticus schinkii</name>
    <dbReference type="NCBI Taxonomy" id="499207"/>
    <lineage>
        <taxon>Bacteria</taxon>
        <taxon>Bacillati</taxon>
        <taxon>Bacillota</taxon>
        <taxon>Clostridia</taxon>
        <taxon>Thermoanaerobacterales</taxon>
        <taxon>Thermoanaerobacterales Family III. Incertae Sedis</taxon>
        <taxon>Syntrophaceticus</taxon>
    </lineage>
</organism>
<dbReference type="Proteomes" id="UP000046155">
    <property type="component" value="Unassembled WGS sequence"/>
</dbReference>
<name>A0A0B7MJR5_9FIRM</name>
<dbReference type="Gene3D" id="2.60.120.10">
    <property type="entry name" value="Jelly Rolls"/>
    <property type="match status" value="1"/>
</dbReference>
<dbReference type="GO" id="GO:0000271">
    <property type="term" value="P:polysaccharide biosynthetic process"/>
    <property type="evidence" value="ECO:0007669"/>
    <property type="project" value="TreeGrafter"/>
</dbReference>
<dbReference type="SUPFAM" id="SSF51182">
    <property type="entry name" value="RmlC-like cupins"/>
    <property type="match status" value="1"/>
</dbReference>
<dbReference type="InterPro" id="IPR011051">
    <property type="entry name" value="RmlC_Cupin_sf"/>
</dbReference>
<dbReference type="InterPro" id="IPR000888">
    <property type="entry name" value="RmlC-like"/>
</dbReference>
<dbReference type="PANTHER" id="PTHR21047">
    <property type="entry name" value="DTDP-6-DEOXY-D-GLUCOSE-3,5 EPIMERASE"/>
    <property type="match status" value="1"/>
</dbReference>
<feature type="active site" description="Proton donor" evidence="1">
    <location>
        <position position="132"/>
    </location>
</feature>
<keyword evidence="5" id="KW-1185">Reference proteome</keyword>
<dbReference type="InterPro" id="IPR014710">
    <property type="entry name" value="RmlC-like_jellyroll"/>
</dbReference>
<accession>A0A0B7MJR5</accession>
<dbReference type="OrthoDB" id="9800680at2"/>
<dbReference type="Pfam" id="PF00908">
    <property type="entry name" value="dTDP_sugar_isom"/>
    <property type="match status" value="1"/>
</dbReference>
<feature type="active site" description="Proton acceptor" evidence="1">
    <location>
        <position position="62"/>
    </location>
</feature>
<dbReference type="AlphaFoldDB" id="A0A0B7MJR5"/>
<evidence type="ECO:0000256" key="1">
    <source>
        <dbReference type="PIRSR" id="PIRSR600888-1"/>
    </source>
</evidence>
<keyword evidence="3 4" id="KW-0413">Isomerase</keyword>
<dbReference type="PANTHER" id="PTHR21047:SF2">
    <property type="entry name" value="THYMIDINE DIPHOSPHO-4-KETO-RHAMNOSE 3,5-EPIMERASE"/>
    <property type="match status" value="1"/>
</dbReference>
<dbReference type="GO" id="GO:0019305">
    <property type="term" value="P:dTDP-rhamnose biosynthetic process"/>
    <property type="evidence" value="ECO:0007669"/>
    <property type="project" value="UniProtKB-UniRule"/>
</dbReference>
<evidence type="ECO:0000313" key="5">
    <source>
        <dbReference type="Proteomes" id="UP000046155"/>
    </source>
</evidence>
<sequence length="183" mass="21057">MKIIKTDIDGVYILEPKVFGDHRGWFTETYSKRKFKELGIDIEFIQDNHSFSAEKGTLRGLHFQINPKAQTKLVRCTKGKILDVAVDIRKGSPTYKNWVAVELTEENKKQLLIPKGFAHGFLSLTDNVEVQYKVDDYYAPDCDRSIRFNDPEIGVDWGIRNPILSEKDVKAPLLKDSDSNFIY</sequence>
<evidence type="ECO:0000256" key="3">
    <source>
        <dbReference type="RuleBase" id="RU364069"/>
    </source>
</evidence>
<evidence type="ECO:0000256" key="2">
    <source>
        <dbReference type="PIRSR" id="PIRSR600888-3"/>
    </source>
</evidence>
<dbReference type="UniPathway" id="UPA00124"/>
<dbReference type="EC" id="5.1.3.13" evidence="3"/>